<dbReference type="Gene3D" id="1.25.50.20">
    <property type="match status" value="1"/>
</dbReference>
<sequence>MCLLCQQYAVLFGWSGIDARKTCLDIYLFMLIGFNRKLNFGQGSFSMDMIISEAISHFSSKFDYDEVKNFFSGVEVGPGMQSLQQSLERIRANIRWRENTEASVIQWLQKNVNFT</sequence>
<dbReference type="GO" id="GO:0004177">
    <property type="term" value="F:aminopeptidase activity"/>
    <property type="evidence" value="ECO:0007669"/>
    <property type="project" value="UniProtKB-KW"/>
</dbReference>
<dbReference type="EMBL" id="KK118373">
    <property type="protein sequence ID" value="KFM72821.1"/>
    <property type="molecule type" value="Genomic_DNA"/>
</dbReference>
<name>A0A087U632_STEMI</name>
<keyword evidence="1" id="KW-0031">Aminopeptidase</keyword>
<proteinExistence type="predicted"/>
<keyword evidence="1" id="KW-0378">Hydrolase</keyword>
<accession>A0A087U632</accession>
<keyword evidence="1" id="KW-0645">Protease</keyword>
<reference evidence="1 2" key="1">
    <citation type="submission" date="2013-11" db="EMBL/GenBank/DDBJ databases">
        <title>Genome sequencing of Stegodyphus mimosarum.</title>
        <authorList>
            <person name="Bechsgaard J."/>
        </authorList>
    </citation>
    <scope>NUCLEOTIDE SEQUENCE [LARGE SCALE GENOMIC DNA]</scope>
</reference>
<evidence type="ECO:0000313" key="1">
    <source>
        <dbReference type="EMBL" id="KFM72821.1"/>
    </source>
</evidence>
<keyword evidence="2" id="KW-1185">Reference proteome</keyword>
<evidence type="ECO:0000313" key="2">
    <source>
        <dbReference type="Proteomes" id="UP000054359"/>
    </source>
</evidence>
<protein>
    <submittedName>
        <fullName evidence="1">Aminopeptidase N</fullName>
    </submittedName>
</protein>
<organism evidence="1 2">
    <name type="scientific">Stegodyphus mimosarum</name>
    <name type="common">African social velvet spider</name>
    <dbReference type="NCBI Taxonomy" id="407821"/>
    <lineage>
        <taxon>Eukaryota</taxon>
        <taxon>Metazoa</taxon>
        <taxon>Ecdysozoa</taxon>
        <taxon>Arthropoda</taxon>
        <taxon>Chelicerata</taxon>
        <taxon>Arachnida</taxon>
        <taxon>Araneae</taxon>
        <taxon>Araneomorphae</taxon>
        <taxon>Entelegynae</taxon>
        <taxon>Eresoidea</taxon>
        <taxon>Eresidae</taxon>
        <taxon>Stegodyphus</taxon>
    </lineage>
</organism>
<gene>
    <name evidence="1" type="ORF">X975_12000</name>
</gene>
<dbReference type="AlphaFoldDB" id="A0A087U632"/>
<dbReference type="STRING" id="407821.A0A087U632"/>
<dbReference type="OrthoDB" id="6018855at2759"/>
<feature type="non-terminal residue" evidence="1">
    <location>
        <position position="115"/>
    </location>
</feature>
<dbReference type="Proteomes" id="UP000054359">
    <property type="component" value="Unassembled WGS sequence"/>
</dbReference>